<reference evidence="2 3" key="1">
    <citation type="submission" date="2016-10" db="EMBL/GenBank/DDBJ databases">
        <title>Paenibacillus species isolates.</title>
        <authorList>
            <person name="Beno S.M."/>
        </authorList>
    </citation>
    <scope>NUCLEOTIDE SEQUENCE [LARGE SCALE GENOMIC DNA]</scope>
    <source>
        <strain evidence="2 3">FSL H7-0710</strain>
    </source>
</reference>
<keyword evidence="1" id="KW-0812">Transmembrane</keyword>
<accession>A0A1R0Y9N0</accession>
<dbReference type="AlphaFoldDB" id="A0A1R0Y9N0"/>
<proteinExistence type="predicted"/>
<gene>
    <name evidence="2" type="ORF">BSK52_00560</name>
</gene>
<organism evidence="2 3">
    <name type="scientific">Paenibacillus odorifer</name>
    <dbReference type="NCBI Taxonomy" id="189426"/>
    <lineage>
        <taxon>Bacteria</taxon>
        <taxon>Bacillati</taxon>
        <taxon>Bacillota</taxon>
        <taxon>Bacilli</taxon>
        <taxon>Bacillales</taxon>
        <taxon>Paenibacillaceae</taxon>
        <taxon>Paenibacillus</taxon>
    </lineage>
</organism>
<comment type="caution">
    <text evidence="2">The sequence shown here is derived from an EMBL/GenBank/DDBJ whole genome shotgun (WGS) entry which is preliminary data.</text>
</comment>
<evidence type="ECO:0000313" key="2">
    <source>
        <dbReference type="EMBL" id="OMD44073.1"/>
    </source>
</evidence>
<name>A0A1R0Y9N0_9BACL</name>
<keyword evidence="1" id="KW-0472">Membrane</keyword>
<evidence type="ECO:0000256" key="1">
    <source>
        <dbReference type="SAM" id="Phobius"/>
    </source>
</evidence>
<keyword evidence="1" id="KW-1133">Transmembrane helix</keyword>
<dbReference type="OrthoDB" id="8908424at2"/>
<protein>
    <submittedName>
        <fullName evidence="2">Uncharacterized protein</fullName>
    </submittedName>
</protein>
<sequence>MSVKKLVLSMSGTFVLGIIVGGALLYNDSVYNSVKDALNGNATQNSVGSVNGVGGVTQVNIQGMDLETALMAVQSSRASMLENQLKDQIESVQAKNETISKLNQLLGIINEELGKLPSGTEANAAVNLADDKGAMFTAMSMAIPQTKGELESLLGQIKSQIDSASNSQQMDMLRLQSLSNKRNEAFDVMTNFVKKMEDSRNSIIGNMR</sequence>
<dbReference type="Proteomes" id="UP000187439">
    <property type="component" value="Unassembled WGS sequence"/>
</dbReference>
<dbReference type="EMBL" id="MPTC01000001">
    <property type="protein sequence ID" value="OMD44073.1"/>
    <property type="molecule type" value="Genomic_DNA"/>
</dbReference>
<dbReference type="RefSeq" id="WP_076116369.1">
    <property type="nucleotide sequence ID" value="NZ_MPTC01000001.1"/>
</dbReference>
<feature type="transmembrane region" description="Helical" evidence="1">
    <location>
        <begin position="6"/>
        <end position="26"/>
    </location>
</feature>
<evidence type="ECO:0000313" key="3">
    <source>
        <dbReference type="Proteomes" id="UP000187439"/>
    </source>
</evidence>